<proteinExistence type="predicted"/>
<dbReference type="Proteomes" id="UP000465866">
    <property type="component" value="Chromosome"/>
</dbReference>
<dbReference type="AlphaFoldDB" id="A0A7I7KZB2"/>
<gene>
    <name evidence="1" type="ORF">MCOO_31110</name>
</gene>
<name>A0A7I7KZB2_9MYCO</name>
<accession>A0A7I7KZB2</accession>
<evidence type="ECO:0000313" key="2">
    <source>
        <dbReference type="Proteomes" id="UP000465866"/>
    </source>
</evidence>
<evidence type="ECO:0000313" key="1">
    <source>
        <dbReference type="EMBL" id="BBX47096.1"/>
    </source>
</evidence>
<dbReference type="Pfam" id="PF10774">
    <property type="entry name" value="DUF4226"/>
    <property type="match status" value="1"/>
</dbReference>
<evidence type="ECO:0008006" key="3">
    <source>
        <dbReference type="Google" id="ProtNLM"/>
    </source>
</evidence>
<keyword evidence="2" id="KW-1185">Reference proteome</keyword>
<dbReference type="EMBL" id="AP022569">
    <property type="protein sequence ID" value="BBX47096.1"/>
    <property type="molecule type" value="Genomic_DNA"/>
</dbReference>
<reference evidence="1 2" key="1">
    <citation type="journal article" date="2019" name="Emerg. Microbes Infect.">
        <title>Comprehensive subspecies identification of 175 nontuberculous mycobacteria species based on 7547 genomic profiles.</title>
        <authorList>
            <person name="Matsumoto Y."/>
            <person name="Kinjo T."/>
            <person name="Motooka D."/>
            <person name="Nabeya D."/>
            <person name="Jung N."/>
            <person name="Uechi K."/>
            <person name="Horii T."/>
            <person name="Iida T."/>
            <person name="Fujita J."/>
            <person name="Nakamura S."/>
        </authorList>
    </citation>
    <scope>NUCLEOTIDE SEQUENCE [LARGE SCALE GENOMIC DNA]</scope>
    <source>
        <strain evidence="1 2">JCM 12404</strain>
    </source>
</reference>
<dbReference type="InterPro" id="IPR019710">
    <property type="entry name" value="DUF4226"/>
</dbReference>
<organism evidence="1 2">
    <name type="scientific">Mycobacterium cookii</name>
    <dbReference type="NCBI Taxonomy" id="1775"/>
    <lineage>
        <taxon>Bacteria</taxon>
        <taxon>Bacillati</taxon>
        <taxon>Actinomycetota</taxon>
        <taxon>Actinomycetes</taxon>
        <taxon>Mycobacteriales</taxon>
        <taxon>Mycobacteriaceae</taxon>
        <taxon>Mycobacterium</taxon>
    </lineage>
</organism>
<dbReference type="KEGG" id="mcoo:MCOO_31110"/>
<protein>
    <recommendedName>
        <fullName evidence="3">DUF4226 domain-containing protein</fullName>
    </recommendedName>
</protein>
<sequence length="133" mass="13600">MVGEREPGEYGQPMTGQGGLSIDAIGDRQTALSARHAAAADADRILTGALASAHAATVEGVRRLDAIAAEIDGAVSNQAALGIDTAVGAREFQKFLVAKQREILAVVAQAHELDAAKKAVLDGLGEHYGVAAD</sequence>